<dbReference type="EMBL" id="DS547116">
    <property type="protein sequence ID" value="EDR04833.1"/>
    <property type="molecule type" value="Genomic_DNA"/>
</dbReference>
<keyword evidence="1" id="KW-0732">Signal</keyword>
<keyword evidence="3" id="KW-1185">Reference proteome</keyword>
<proteinExistence type="predicted"/>
<gene>
    <name evidence="2" type="ORF">LACBIDRAFT_304138</name>
</gene>
<feature type="chain" id="PRO_5002747252" evidence="1">
    <location>
        <begin position="20"/>
        <end position="143"/>
    </location>
</feature>
<dbReference type="AlphaFoldDB" id="B0DL14"/>
<dbReference type="InParanoid" id="B0DL14"/>
<dbReference type="HOGENOM" id="CLU_1806500_0_0_1"/>
<dbReference type="Proteomes" id="UP000001194">
    <property type="component" value="Unassembled WGS sequence"/>
</dbReference>
<evidence type="ECO:0000313" key="3">
    <source>
        <dbReference type="Proteomes" id="UP000001194"/>
    </source>
</evidence>
<dbReference type="GeneID" id="6080158"/>
<evidence type="ECO:0000313" key="2">
    <source>
        <dbReference type="EMBL" id="EDR04833.1"/>
    </source>
</evidence>
<dbReference type="KEGG" id="lbc:LACBIDRAFT_304138"/>
<name>B0DL14_LACBS</name>
<reference evidence="2 3" key="1">
    <citation type="journal article" date="2008" name="Nature">
        <title>The genome of Laccaria bicolor provides insights into mycorrhizal symbiosis.</title>
        <authorList>
            <person name="Martin F."/>
            <person name="Aerts A."/>
            <person name="Ahren D."/>
            <person name="Brun A."/>
            <person name="Danchin E.G.J."/>
            <person name="Duchaussoy F."/>
            <person name="Gibon J."/>
            <person name="Kohler A."/>
            <person name="Lindquist E."/>
            <person name="Pereda V."/>
            <person name="Salamov A."/>
            <person name="Shapiro H.J."/>
            <person name="Wuyts J."/>
            <person name="Blaudez D."/>
            <person name="Buee M."/>
            <person name="Brokstein P."/>
            <person name="Canbaeck B."/>
            <person name="Cohen D."/>
            <person name="Courty P.E."/>
            <person name="Coutinho P.M."/>
            <person name="Delaruelle C."/>
            <person name="Detter J.C."/>
            <person name="Deveau A."/>
            <person name="DiFazio S."/>
            <person name="Duplessis S."/>
            <person name="Fraissinet-Tachet L."/>
            <person name="Lucic E."/>
            <person name="Frey-Klett P."/>
            <person name="Fourrey C."/>
            <person name="Feussner I."/>
            <person name="Gay G."/>
            <person name="Grimwood J."/>
            <person name="Hoegger P.J."/>
            <person name="Jain P."/>
            <person name="Kilaru S."/>
            <person name="Labbe J."/>
            <person name="Lin Y.C."/>
            <person name="Legue V."/>
            <person name="Le Tacon F."/>
            <person name="Marmeisse R."/>
            <person name="Melayah D."/>
            <person name="Montanini B."/>
            <person name="Muratet M."/>
            <person name="Nehls U."/>
            <person name="Niculita-Hirzel H."/>
            <person name="Oudot-Le Secq M.P."/>
            <person name="Peter M."/>
            <person name="Quesneville H."/>
            <person name="Rajashekar B."/>
            <person name="Reich M."/>
            <person name="Rouhier N."/>
            <person name="Schmutz J."/>
            <person name="Yin T."/>
            <person name="Chalot M."/>
            <person name="Henrissat B."/>
            <person name="Kuees U."/>
            <person name="Lucas S."/>
            <person name="Van de Peer Y."/>
            <person name="Podila G.K."/>
            <person name="Polle A."/>
            <person name="Pukkila P.J."/>
            <person name="Richardson P.M."/>
            <person name="Rouze P."/>
            <person name="Sanders I.R."/>
            <person name="Stajich J.E."/>
            <person name="Tunlid A."/>
            <person name="Tuskan G."/>
            <person name="Grigoriev I.V."/>
        </authorList>
    </citation>
    <scope>NUCLEOTIDE SEQUENCE [LARGE SCALE GENOMIC DNA]</scope>
    <source>
        <strain evidence="3">S238N-H82 / ATCC MYA-4686</strain>
    </source>
</reference>
<accession>B0DL14</accession>
<dbReference type="RefSeq" id="XP_001884657.1">
    <property type="nucleotide sequence ID" value="XM_001884622.1"/>
</dbReference>
<evidence type="ECO:0000256" key="1">
    <source>
        <dbReference type="SAM" id="SignalP"/>
    </source>
</evidence>
<protein>
    <submittedName>
        <fullName evidence="2">GPI-anchored small secreted protein</fullName>
    </submittedName>
</protein>
<sequence>MRPIREMLSLALRLGLLKALVGCHWREKIAYQLSSLLTDGRTTKFVPAIPTFCFKCKKLNSSSANLIFVIGTPNLASQPPPPASFPAPALLPTNVVSLWTSMKMYEWNNPALRGAQSSSSLDNPQRQVARRAWYSATAAYGAW</sequence>
<feature type="signal peptide" evidence="1">
    <location>
        <begin position="1"/>
        <end position="19"/>
    </location>
</feature>
<organism evidence="3">
    <name type="scientific">Laccaria bicolor (strain S238N-H82 / ATCC MYA-4686)</name>
    <name type="common">Bicoloured deceiver</name>
    <name type="synonym">Laccaria laccata var. bicolor</name>
    <dbReference type="NCBI Taxonomy" id="486041"/>
    <lineage>
        <taxon>Eukaryota</taxon>
        <taxon>Fungi</taxon>
        <taxon>Dikarya</taxon>
        <taxon>Basidiomycota</taxon>
        <taxon>Agaricomycotina</taxon>
        <taxon>Agaricomycetes</taxon>
        <taxon>Agaricomycetidae</taxon>
        <taxon>Agaricales</taxon>
        <taxon>Agaricineae</taxon>
        <taxon>Hydnangiaceae</taxon>
        <taxon>Laccaria</taxon>
    </lineage>
</organism>